<dbReference type="OrthoDB" id="9757546at2"/>
<dbReference type="InterPro" id="IPR011707">
    <property type="entry name" value="Cu-oxidase-like_N"/>
</dbReference>
<dbReference type="SUPFAM" id="SSF49503">
    <property type="entry name" value="Cupredoxins"/>
    <property type="match status" value="1"/>
</dbReference>
<dbReference type="Proteomes" id="UP000198345">
    <property type="component" value="Unassembled WGS sequence"/>
</dbReference>
<evidence type="ECO:0000313" key="2">
    <source>
        <dbReference type="EMBL" id="OXA88747.1"/>
    </source>
</evidence>
<name>A0A226H394_9FLAO</name>
<proteinExistence type="predicted"/>
<dbReference type="InterPro" id="IPR008972">
    <property type="entry name" value="Cupredoxin"/>
</dbReference>
<evidence type="ECO:0000313" key="3">
    <source>
        <dbReference type="Proteomes" id="UP000198345"/>
    </source>
</evidence>
<dbReference type="EMBL" id="MUGW01000030">
    <property type="protein sequence ID" value="OXA88747.1"/>
    <property type="molecule type" value="Genomic_DNA"/>
</dbReference>
<dbReference type="GO" id="GO:0005507">
    <property type="term" value="F:copper ion binding"/>
    <property type="evidence" value="ECO:0007669"/>
    <property type="project" value="InterPro"/>
</dbReference>
<keyword evidence="3" id="KW-1185">Reference proteome</keyword>
<evidence type="ECO:0000259" key="1">
    <source>
        <dbReference type="Pfam" id="PF07732"/>
    </source>
</evidence>
<feature type="domain" description="Plastocyanin-like" evidence="1">
    <location>
        <begin position="58"/>
        <end position="154"/>
    </location>
</feature>
<gene>
    <name evidence="2" type="ORF">B0A66_14910</name>
</gene>
<accession>A0A226H394</accession>
<dbReference type="Pfam" id="PF07732">
    <property type="entry name" value="Cu-oxidase_3"/>
    <property type="match status" value="1"/>
</dbReference>
<dbReference type="AlphaFoldDB" id="A0A226H394"/>
<sequence>MIKEIKSKPLFSFLLGNTSLFSQNERLIIGKTTGKLAITKKLAVRTFGFTNSLSGQVTLPGSDIDVEVGDNVSIDLWNISQGNPVSLYCKEIEFQQRTKGNSALKEKALVDHMEHGFYSFQATKAGTYLYYSPENYPFNLQAGMFGLIIVRSKEIDSLYYKPWNEILWCSNEIDTTWHSEDMMRITSDHTGEPINLPDYKPNYFLINGKKAIKNKGLQALEYKKDTVFLRLANSGLYRHEIVFPAEARLQLISGNEINIVNLPRGYKVKLHPGECFELLVFLENVADDEHVVYKFIDTNSNKCCNEANIPVFY</sequence>
<reference evidence="2 3" key="1">
    <citation type="submission" date="2016-11" db="EMBL/GenBank/DDBJ databases">
        <title>Whole genomes of Flavobacteriaceae.</title>
        <authorList>
            <person name="Stine C."/>
            <person name="Li C."/>
            <person name="Tadesse D."/>
        </authorList>
    </citation>
    <scope>NUCLEOTIDE SEQUENCE [LARGE SCALE GENOMIC DNA]</scope>
    <source>
        <strain evidence="2 3">DSM 18292</strain>
    </source>
</reference>
<comment type="caution">
    <text evidence="2">The sequence shown here is derived from an EMBL/GenBank/DDBJ whole genome shotgun (WGS) entry which is preliminary data.</text>
</comment>
<organism evidence="2 3">
    <name type="scientific">Flavobacterium hercynium</name>
    <dbReference type="NCBI Taxonomy" id="387094"/>
    <lineage>
        <taxon>Bacteria</taxon>
        <taxon>Pseudomonadati</taxon>
        <taxon>Bacteroidota</taxon>
        <taxon>Flavobacteriia</taxon>
        <taxon>Flavobacteriales</taxon>
        <taxon>Flavobacteriaceae</taxon>
        <taxon>Flavobacterium</taxon>
    </lineage>
</organism>
<dbReference type="Gene3D" id="2.60.40.420">
    <property type="entry name" value="Cupredoxins - blue copper proteins"/>
    <property type="match status" value="1"/>
</dbReference>
<protein>
    <submittedName>
        <fullName evidence="2">Copper oxidase</fullName>
    </submittedName>
</protein>